<dbReference type="GO" id="GO:0006508">
    <property type="term" value="P:proteolysis"/>
    <property type="evidence" value="ECO:0007669"/>
    <property type="project" value="UniProtKB-KW"/>
</dbReference>
<dbReference type="PROSITE" id="PS01276">
    <property type="entry name" value="PEPTIDASE_U32"/>
    <property type="match status" value="1"/>
</dbReference>
<protein>
    <submittedName>
        <fullName evidence="5">Peptidase U32</fullName>
    </submittedName>
</protein>
<gene>
    <name evidence="5" type="ORF">cpu_09400</name>
</gene>
<dbReference type="PANTHER" id="PTHR30217:SF6">
    <property type="entry name" value="TRNA HYDROXYLATION PROTEIN P"/>
    <property type="match status" value="1"/>
</dbReference>
<proteinExistence type="inferred from homology"/>
<dbReference type="InterPro" id="IPR051454">
    <property type="entry name" value="RNA/ubiquinone_mod_enzymes"/>
</dbReference>
<comment type="caution">
    <text evidence="5">The sequence shown here is derived from an EMBL/GenBank/DDBJ whole genome shotgun (WGS) entry which is preliminary data.</text>
</comment>
<keyword evidence="2" id="KW-0378">Hydrolase</keyword>
<accession>A0A1L8CU35</accession>
<dbReference type="Gene3D" id="2.40.30.10">
    <property type="entry name" value="Translation factors"/>
    <property type="match status" value="1"/>
</dbReference>
<evidence type="ECO:0000259" key="4">
    <source>
        <dbReference type="Pfam" id="PF16325"/>
    </source>
</evidence>
<dbReference type="OrthoDB" id="9807498at2"/>
<sequence length="411" mass="46675">MNYEILAPAGNLEKLIFAFVYGADAVYLAGPKYGLRARAGNFTWEELKKAREIARGFKRKIYIAINIFAHNDDIKELPSYLEFLSQIEPDGVIVADPGVFRLVKNYLPGVPIHISTQANTTNLEAVKFWEELGAKRIVLARELTLEEIAEIRKNTEIELEMFVHGAMCISYSGRCLLSNYLTGRDANLGDCAQVCRWPFHLYEEKAPGQFFPIEEDERGSYIFNSYDLSLIEELPELVGIGINSFKIEGRMKSVHYVATTARIYKEALTLALDGKTLNPEKRKELLKISHRPYNKGFLYGKPKQGRVDKEYYTLEYEFVGIIRGFEAGLCHVEQRGKIEAGDPLEIFTPEGQVIKGVAEKLYDEELKEITSTPHPQMHYYLEGFPPVPEYSLIRRLPRGGVKNEQTGNSTG</sequence>
<dbReference type="GO" id="GO:0008233">
    <property type="term" value="F:peptidase activity"/>
    <property type="evidence" value="ECO:0007669"/>
    <property type="project" value="UniProtKB-KW"/>
</dbReference>
<evidence type="ECO:0000313" key="6">
    <source>
        <dbReference type="Proteomes" id="UP000187485"/>
    </source>
</evidence>
<dbReference type="Pfam" id="PF16325">
    <property type="entry name" value="Peptidase_U32_C"/>
    <property type="match status" value="1"/>
</dbReference>
<dbReference type="RefSeq" id="WP_075858917.1">
    <property type="nucleotide sequence ID" value="NZ_BDJK01000013.1"/>
</dbReference>
<evidence type="ECO:0000256" key="2">
    <source>
        <dbReference type="ARBA" id="ARBA00022801"/>
    </source>
</evidence>
<evidence type="ECO:0000256" key="1">
    <source>
        <dbReference type="ARBA" id="ARBA00022670"/>
    </source>
</evidence>
<feature type="domain" description="Peptidase family U32 C-terminal" evidence="4">
    <location>
        <begin position="315"/>
        <end position="394"/>
    </location>
</feature>
<reference evidence="6" key="1">
    <citation type="submission" date="2016-12" db="EMBL/GenBank/DDBJ databases">
        <title>Draft Genome Sequences od Carboxydothermus pertinax and islandicus, Hydrogenogenic Carboxydotrophic Bacteria.</title>
        <authorList>
            <person name="Fukuyama Y."/>
            <person name="Ohmae K."/>
            <person name="Yoneda Y."/>
            <person name="Yoshida T."/>
            <person name="Sako Y."/>
        </authorList>
    </citation>
    <scope>NUCLEOTIDE SEQUENCE [LARGE SCALE GENOMIC DNA]</scope>
    <source>
        <strain evidence="6">Ug1</strain>
    </source>
</reference>
<organism evidence="5 6">
    <name type="scientific">Carboxydothermus pertinax</name>
    <dbReference type="NCBI Taxonomy" id="870242"/>
    <lineage>
        <taxon>Bacteria</taxon>
        <taxon>Bacillati</taxon>
        <taxon>Bacillota</taxon>
        <taxon>Clostridia</taxon>
        <taxon>Thermoanaerobacterales</taxon>
        <taxon>Thermoanaerobacteraceae</taxon>
        <taxon>Carboxydothermus</taxon>
    </lineage>
</organism>
<dbReference type="AlphaFoldDB" id="A0A1L8CU35"/>
<comment type="similarity">
    <text evidence="3">Belongs to the peptidase U32 family.</text>
</comment>
<name>A0A1L8CU35_9THEO</name>
<evidence type="ECO:0000313" key="5">
    <source>
        <dbReference type="EMBL" id="GAV22430.1"/>
    </source>
</evidence>
<dbReference type="PANTHER" id="PTHR30217">
    <property type="entry name" value="PEPTIDASE U32 FAMILY"/>
    <property type="match status" value="1"/>
</dbReference>
<keyword evidence="1" id="KW-0645">Protease</keyword>
<dbReference type="InterPro" id="IPR032525">
    <property type="entry name" value="Peptidase_U32_C"/>
</dbReference>
<keyword evidence="6" id="KW-1185">Reference proteome</keyword>
<dbReference type="Proteomes" id="UP000187485">
    <property type="component" value="Unassembled WGS sequence"/>
</dbReference>
<dbReference type="Pfam" id="PF01136">
    <property type="entry name" value="Peptidase_U32"/>
    <property type="match status" value="1"/>
</dbReference>
<dbReference type="STRING" id="870242.cpu_09400"/>
<dbReference type="EMBL" id="BDJK01000013">
    <property type="protein sequence ID" value="GAV22430.1"/>
    <property type="molecule type" value="Genomic_DNA"/>
</dbReference>
<evidence type="ECO:0000256" key="3">
    <source>
        <dbReference type="ARBA" id="ARBA00038374"/>
    </source>
</evidence>
<dbReference type="InterPro" id="IPR001539">
    <property type="entry name" value="Peptidase_U32"/>
</dbReference>